<keyword evidence="4" id="KW-0479">Metal-binding</keyword>
<dbReference type="InterPro" id="IPR006585">
    <property type="entry name" value="FTP1"/>
</dbReference>
<keyword evidence="5" id="KW-0106">Calcium</keyword>
<dbReference type="CDD" id="cd00037">
    <property type="entry name" value="CLECT"/>
    <property type="match status" value="1"/>
</dbReference>
<evidence type="ECO:0000259" key="13">
    <source>
        <dbReference type="PROSITE" id="PS50041"/>
    </source>
</evidence>
<evidence type="ECO:0000256" key="11">
    <source>
        <dbReference type="SAM" id="Phobius"/>
    </source>
</evidence>
<dbReference type="PROSITE" id="PS50095">
    <property type="entry name" value="PLAT"/>
    <property type="match status" value="1"/>
</dbReference>
<dbReference type="Pfam" id="PF00059">
    <property type="entry name" value="Lectin_C"/>
    <property type="match status" value="1"/>
</dbReference>
<dbReference type="InterPro" id="IPR008979">
    <property type="entry name" value="Galactose-bd-like_sf"/>
</dbReference>
<dbReference type="PROSITE" id="PS50041">
    <property type="entry name" value="C_TYPE_LECTIN_2"/>
    <property type="match status" value="1"/>
</dbReference>
<evidence type="ECO:0000256" key="1">
    <source>
        <dbReference type="ARBA" id="ARBA00004370"/>
    </source>
</evidence>
<evidence type="ECO:0000256" key="6">
    <source>
        <dbReference type="ARBA" id="ARBA00022989"/>
    </source>
</evidence>
<evidence type="ECO:0000256" key="4">
    <source>
        <dbReference type="ARBA" id="ARBA00022723"/>
    </source>
</evidence>
<comment type="caution">
    <text evidence="9">Lacks conserved residue(s) required for the propagation of feature annotation.</text>
</comment>
<dbReference type="Gene3D" id="2.60.120.260">
    <property type="entry name" value="Galactose-binding domain-like"/>
    <property type="match status" value="2"/>
</dbReference>
<keyword evidence="7 11" id="KW-0472">Membrane</keyword>
<dbReference type="GO" id="GO:0046872">
    <property type="term" value="F:metal ion binding"/>
    <property type="evidence" value="ECO:0007669"/>
    <property type="project" value="UniProtKB-KW"/>
</dbReference>
<protein>
    <submittedName>
        <fullName evidence="16">PKD1L3 protein</fullName>
    </submittedName>
</protein>
<evidence type="ECO:0000256" key="3">
    <source>
        <dbReference type="ARBA" id="ARBA00022692"/>
    </source>
</evidence>
<dbReference type="SMART" id="SM00607">
    <property type="entry name" value="FTP"/>
    <property type="match status" value="2"/>
</dbReference>
<dbReference type="Pfam" id="PF22633">
    <property type="entry name" value="F5_F8_type_C_2"/>
    <property type="match status" value="2"/>
</dbReference>
<dbReference type="SMART" id="SM00034">
    <property type="entry name" value="CLECT"/>
    <property type="match status" value="1"/>
</dbReference>
<name>A0A8J9VYJ2_BRALA</name>
<evidence type="ECO:0000256" key="2">
    <source>
        <dbReference type="ARBA" id="ARBA00007200"/>
    </source>
</evidence>
<organism evidence="16 17">
    <name type="scientific">Branchiostoma lanceolatum</name>
    <name type="common">Common lancelet</name>
    <name type="synonym">Amphioxus lanceolatum</name>
    <dbReference type="NCBI Taxonomy" id="7740"/>
    <lineage>
        <taxon>Eukaryota</taxon>
        <taxon>Metazoa</taxon>
        <taxon>Chordata</taxon>
        <taxon>Cephalochordata</taxon>
        <taxon>Leptocardii</taxon>
        <taxon>Amphioxiformes</taxon>
        <taxon>Branchiostomatidae</taxon>
        <taxon>Branchiostoma</taxon>
    </lineage>
</organism>
<dbReference type="InterPro" id="IPR016186">
    <property type="entry name" value="C-type_lectin-like/link_sf"/>
</dbReference>
<dbReference type="SUPFAM" id="SSF56436">
    <property type="entry name" value="C-type lectin-like"/>
    <property type="match status" value="1"/>
</dbReference>
<dbReference type="SUPFAM" id="SSF49723">
    <property type="entry name" value="Lipase/lipooxygenase domain (PLAT/LH2 domain)"/>
    <property type="match status" value="1"/>
</dbReference>
<dbReference type="SUPFAM" id="SSF49785">
    <property type="entry name" value="Galactose-binding domain-like"/>
    <property type="match status" value="2"/>
</dbReference>
<gene>
    <name evidence="16" type="primary">PKD1L3</name>
    <name evidence="16" type="ORF">BLAG_LOCUS3424</name>
</gene>
<dbReference type="InterPro" id="IPR057244">
    <property type="entry name" value="GAIN_B"/>
</dbReference>
<reference evidence="16" key="1">
    <citation type="submission" date="2022-01" db="EMBL/GenBank/DDBJ databases">
        <authorList>
            <person name="Braso-Vives M."/>
        </authorList>
    </citation>
    <scope>NUCLEOTIDE SEQUENCE</scope>
</reference>
<feature type="domain" description="GAIN-B" evidence="15">
    <location>
        <begin position="1443"/>
        <end position="1593"/>
    </location>
</feature>
<sequence length="2066" mass="229727">MRIILTLATTLFVVAMTTTCQETSPCVPNFPKVCTCMDGHYDNGDTCAACTCSHDGNNLPCQGLETTWKSIYGLLTSISVGSKGVWGVNPYDSIFYRLGTLEHGASSGSGWAHVESTLKQISSGHSVWGVNANDDIFIRQGITSSNPTGTGWLNIEGKLKQLDVSSTANEVWGVNMHNYIYRRTGITTEEPAGTGWEHIEGSLKFVSIGPAGVWGVDENNDIFYRTGTYGNEASAGSGWEHIEGKLKQISSGDNIVWGVNVNDNIFIREGISSSTPTGSNWQRIPGKLDQVEASPRGQQAWGVDSGVWGGIFHLITGSVSDCPIAGYVRFNGVCYKSFSEPKTRDGAKLACAIDGGILAVPKNSAINDFLVSLSPLVAGRWIGLTDANGDGEWAFEDGQPLASSSFSNWHPTWQHANGQRGCVGYYIFESSWIEKTCDSPRGFFCANVALGKTAYESSSWVSGGAASRAVDGNTDADYDSGSCTHTRTEANPTWWVDLGRSYVIDRVVIFYRQDSCCWERIDPFNIHIGNCDQASRNPRCGGDHRIEVNEPPISVPCQGMTGRYCPEAYEFRVTMRIIGDSKLLIATAQTWVEFTRRPIVATVGSSVRTVPATGHIRIDAGLSYDPERVLRTDTFVYDWTCRVVDLPSSLDVATVNIARCKATATGGSSVSGTPDMVIDGNNGGQLGSCLFELQQSGNEWWMVDLNRASPIDRIIIYRRTDHHWESLNPLDVYMGESSQLTENTLVAEGLNFTEHQTTLTVSGNGILAQYVGLVMSGTEHRKFLCEVEVYTDDIAYLDCCHVLGPQPDSSSPAELVYGSPVNFPERPLDAVVNISVRVKAGANPAREVYTVTRVVTNASFPELTLECEENCDPGNTLQVKPLQLFTASEILGTTEFSLPEHPVGFPLQNWLLAKNASDRQLMIPSGVFQVREVENIYFQAEGFYTVRLSDVSDGQTRISEWRFRVYTNPTVPSADNGDFSEVCDLLPADGISLIDKFCVQCKEFLYASCTLEFTDPLGPVEAEFTLVQVTDTGTLATVKFPGNTPPTDTTYTEQPLRYWVPYTFLFHVFPGTAMVHIRVSSVDGRFIEFDLPSVQIRFPSIFQFEEYMDGYMTYPNGTFFSLLPTGDMERVLTGSVIASYVARHLSYNGHDTLEITNKIIYGLWRVPIQDKDSIWGVSLSIVMVTGVPDMVSGKSQVLASYTLKALFNKTRDLSRNLTMISVQDVNGLTAVIFTGIVNVFMASHQVATVEHQDGESYTTNLLNNQEATTVGFQALGIMDDIYLNNLFPEYPDIHLFAEISMRQMHVRIQRENQTDPSERVYHVSGDSDSLVRVPSYSALHNCNCSADENVGIQFLESNFNPYEYSNNSHDIRSNVIGLNLKCRDVSIPVYGLSEPIDILTRRKNESLEESMYVFQASSLLGNLTVFKFYAKRPHAALSFSLDFNSTLFSQDISLFLRTGDPPTPDVYNWTAVLPVPSHQIVSIPWTNGTFLNSSSYRWLLPAEEVDITQSDVDDLTAYYIGVKFGSEDDMAWQELVNFTLYVLESVCVFFDEDIHLWKTDGCQEGLMSNATHIHCRCNHLTKFAAFVAPNPLNIPEILSDFKILLENPIGLIVVLTVFVLYLPGIVWSRKNDRKDVQKAGIGILPGHVLNYRKDCQYIVTVYTGFGTNAATTAEVKIALNSLYEEATPFTLRDRTRFLFEKGSVDSFLVSTEEPLGGLTHVRVWHDSSGHSPGWYLRQIVVRNRGTGETSFFLCNRWLAADEDDGKVHRVLPKAEPDEMTNFRNLFLAKSARDMNDDHVWFSVVGRPARSPFTRVQRLSCCLTLLYCTMFTNIMFFGRGDDFDPPAPIRFAGLKINPPISWTEVMISIQSAAIILPVNLLIVFLFRRSYSTTKPEGNDEETNTTGKRPNREDKTVSFTSSSDDPDVPTVWSYAVQARRFPQFSSGPLVHSEAPTGTVESNFSNSETSKLENKTKFSLPWCTIYIAWLLLWAAGFAAAYFTVLYTLSFGRAKAEAWIVTFLATFVTDIFLTQPFKLLTVAVMFALLARVHKCFQFLAYLYCYIHCDE</sequence>
<dbReference type="Pfam" id="PF01825">
    <property type="entry name" value="GPS"/>
    <property type="match status" value="1"/>
</dbReference>
<dbReference type="PROSITE" id="PS50221">
    <property type="entry name" value="GAIN_B"/>
    <property type="match status" value="1"/>
</dbReference>
<keyword evidence="12" id="KW-0732">Signal</keyword>
<keyword evidence="6 11" id="KW-1133">Transmembrane helix</keyword>
<feature type="transmembrane region" description="Helical" evidence="11">
    <location>
        <begin position="1818"/>
        <end position="1837"/>
    </location>
</feature>
<dbReference type="InterPro" id="IPR001304">
    <property type="entry name" value="C-type_lectin-like"/>
</dbReference>
<feature type="chain" id="PRO_5035474917" evidence="12">
    <location>
        <begin position="21"/>
        <end position="2066"/>
    </location>
</feature>
<dbReference type="InterPro" id="IPR046338">
    <property type="entry name" value="GAIN_dom_sf"/>
</dbReference>
<feature type="transmembrane region" description="Helical" evidence="11">
    <location>
        <begin position="2015"/>
        <end position="2045"/>
    </location>
</feature>
<feature type="transmembrane region" description="Helical" evidence="11">
    <location>
        <begin position="1609"/>
        <end position="1628"/>
    </location>
</feature>
<comment type="subcellular location">
    <subcellularLocation>
        <location evidence="1">Membrane</location>
    </subcellularLocation>
</comment>
<evidence type="ECO:0000256" key="12">
    <source>
        <dbReference type="SAM" id="SignalP"/>
    </source>
</evidence>
<feature type="transmembrane region" description="Helical" evidence="11">
    <location>
        <begin position="1864"/>
        <end position="1885"/>
    </location>
</feature>
<dbReference type="GO" id="GO:0005262">
    <property type="term" value="F:calcium channel activity"/>
    <property type="evidence" value="ECO:0007669"/>
    <property type="project" value="TreeGrafter"/>
</dbReference>
<keyword evidence="3 11" id="KW-0812">Transmembrane</keyword>
<evidence type="ECO:0000313" key="17">
    <source>
        <dbReference type="Proteomes" id="UP000838412"/>
    </source>
</evidence>
<dbReference type="Pfam" id="PF01477">
    <property type="entry name" value="PLAT"/>
    <property type="match status" value="1"/>
</dbReference>
<dbReference type="InterPro" id="IPR002859">
    <property type="entry name" value="PKD/REJ-like"/>
</dbReference>
<dbReference type="PANTHER" id="PTHR10877">
    <property type="entry name" value="POLYCYSTIN FAMILY MEMBER"/>
    <property type="match status" value="1"/>
</dbReference>
<dbReference type="Pfam" id="PF19193">
    <property type="entry name" value="Tectonin"/>
    <property type="match status" value="1"/>
</dbReference>
<comment type="similarity">
    <text evidence="2">Belongs to the polycystin family.</text>
</comment>
<feature type="domain" description="PLAT" evidence="14">
    <location>
        <begin position="1655"/>
        <end position="1772"/>
    </location>
</feature>
<evidence type="ECO:0000256" key="9">
    <source>
        <dbReference type="PROSITE-ProRule" id="PRU00152"/>
    </source>
</evidence>
<evidence type="ECO:0000256" key="8">
    <source>
        <dbReference type="ARBA" id="ARBA00023157"/>
    </source>
</evidence>
<dbReference type="SMART" id="SM00308">
    <property type="entry name" value="LH2"/>
    <property type="match status" value="1"/>
</dbReference>
<evidence type="ECO:0000256" key="10">
    <source>
        <dbReference type="SAM" id="MobiDB-lite"/>
    </source>
</evidence>
<dbReference type="InterPro" id="IPR000203">
    <property type="entry name" value="GPS"/>
</dbReference>
<dbReference type="Gene3D" id="2.60.60.20">
    <property type="entry name" value="PLAT/LH2 domain"/>
    <property type="match status" value="1"/>
</dbReference>
<feature type="domain" description="C-type lectin" evidence="13">
    <location>
        <begin position="330"/>
        <end position="446"/>
    </location>
</feature>
<dbReference type="GO" id="GO:0016020">
    <property type="term" value="C:membrane"/>
    <property type="evidence" value="ECO:0007669"/>
    <property type="project" value="UniProtKB-SubCell"/>
</dbReference>
<dbReference type="Pfam" id="PF02010">
    <property type="entry name" value="REJ"/>
    <property type="match status" value="1"/>
</dbReference>
<dbReference type="SMART" id="SM00706">
    <property type="entry name" value="TECPR"/>
    <property type="match status" value="6"/>
</dbReference>
<dbReference type="Proteomes" id="UP000838412">
    <property type="component" value="Chromosome 10"/>
</dbReference>
<dbReference type="InterPro" id="IPR036392">
    <property type="entry name" value="PLAT/LH2_dom_sf"/>
</dbReference>
<feature type="signal peptide" evidence="12">
    <location>
        <begin position="1"/>
        <end position="20"/>
    </location>
</feature>
<dbReference type="GO" id="GO:0050982">
    <property type="term" value="P:detection of mechanical stimulus"/>
    <property type="evidence" value="ECO:0007669"/>
    <property type="project" value="TreeGrafter"/>
</dbReference>
<evidence type="ECO:0000256" key="7">
    <source>
        <dbReference type="ARBA" id="ARBA00023136"/>
    </source>
</evidence>
<evidence type="ECO:0000256" key="5">
    <source>
        <dbReference type="ARBA" id="ARBA00022837"/>
    </source>
</evidence>
<proteinExistence type="inferred from homology"/>
<evidence type="ECO:0000259" key="15">
    <source>
        <dbReference type="PROSITE" id="PS50221"/>
    </source>
</evidence>
<evidence type="ECO:0000259" key="14">
    <source>
        <dbReference type="PROSITE" id="PS50095"/>
    </source>
</evidence>
<feature type="transmembrane region" description="Helical" evidence="11">
    <location>
        <begin position="1977"/>
        <end position="2003"/>
    </location>
</feature>
<feature type="region of interest" description="Disordered" evidence="10">
    <location>
        <begin position="1893"/>
        <end position="1924"/>
    </location>
</feature>
<keyword evidence="8" id="KW-1015">Disulfide bond</keyword>
<dbReference type="EMBL" id="OV696695">
    <property type="protein sequence ID" value="CAH1239035.1"/>
    <property type="molecule type" value="Genomic_DNA"/>
</dbReference>
<dbReference type="InterPro" id="IPR016187">
    <property type="entry name" value="CTDL_fold"/>
</dbReference>
<dbReference type="FunFam" id="2.60.60.20:FF:000019">
    <property type="entry name" value="Uncharacterized protein"/>
    <property type="match status" value="1"/>
</dbReference>
<dbReference type="InterPro" id="IPR006624">
    <property type="entry name" value="Beta-propeller_rpt_TECPR"/>
</dbReference>
<dbReference type="PANTHER" id="PTHR10877:SF194">
    <property type="entry name" value="LOCATION OF VULVA DEFECTIVE 1"/>
    <property type="match status" value="1"/>
</dbReference>
<dbReference type="InterPro" id="IPR051223">
    <property type="entry name" value="Polycystin"/>
</dbReference>
<dbReference type="OrthoDB" id="2121937at2759"/>
<dbReference type="Gene3D" id="2.60.220.50">
    <property type="match status" value="1"/>
</dbReference>
<dbReference type="InterPro" id="IPR001024">
    <property type="entry name" value="PLAT/LH2_dom"/>
</dbReference>
<keyword evidence="17" id="KW-1185">Reference proteome</keyword>
<evidence type="ECO:0000313" key="16">
    <source>
        <dbReference type="EMBL" id="CAH1239035.1"/>
    </source>
</evidence>
<dbReference type="SMART" id="SM00303">
    <property type="entry name" value="GPS"/>
    <property type="match status" value="1"/>
</dbReference>
<accession>A0A8J9VYJ2</accession>
<dbReference type="Gene3D" id="3.10.100.10">
    <property type="entry name" value="Mannose-Binding Protein A, subunit A"/>
    <property type="match status" value="1"/>
</dbReference>